<dbReference type="STRING" id="35570.A0A1I8Q7Y2"/>
<dbReference type="VEuPathDB" id="VectorBase:SCAU014693"/>
<evidence type="ECO:0000256" key="6">
    <source>
        <dbReference type="ARBA" id="ARBA00023136"/>
    </source>
</evidence>
<feature type="transmembrane region" description="Helical" evidence="7">
    <location>
        <begin position="112"/>
        <end position="134"/>
    </location>
</feature>
<organism evidence="8 9">
    <name type="scientific">Stomoxys calcitrans</name>
    <name type="common">Stable fly</name>
    <name type="synonym">Conops calcitrans</name>
    <dbReference type="NCBI Taxonomy" id="35570"/>
    <lineage>
        <taxon>Eukaryota</taxon>
        <taxon>Metazoa</taxon>
        <taxon>Ecdysozoa</taxon>
        <taxon>Arthropoda</taxon>
        <taxon>Hexapoda</taxon>
        <taxon>Insecta</taxon>
        <taxon>Pterygota</taxon>
        <taxon>Neoptera</taxon>
        <taxon>Endopterygota</taxon>
        <taxon>Diptera</taxon>
        <taxon>Brachycera</taxon>
        <taxon>Muscomorpha</taxon>
        <taxon>Muscoidea</taxon>
        <taxon>Muscidae</taxon>
        <taxon>Stomoxys</taxon>
    </lineage>
</organism>
<dbReference type="GO" id="GO:0005770">
    <property type="term" value="C:late endosome"/>
    <property type="evidence" value="ECO:0007669"/>
    <property type="project" value="TreeGrafter"/>
</dbReference>
<evidence type="ECO:0000313" key="8">
    <source>
        <dbReference type="EnsemblMetazoa" id="SCAU014693-PA"/>
    </source>
</evidence>
<comment type="similarity">
    <text evidence="2">Belongs to the TMEM192 family.</text>
</comment>
<feature type="transmembrane region" description="Helical" evidence="7">
    <location>
        <begin position="61"/>
        <end position="86"/>
    </location>
</feature>
<gene>
    <name evidence="8" type="primary">106082485</name>
</gene>
<sequence length="242" mass="27258">MVDSQNMDDISVTDIEPILTSSGNEFKKLKTIPASCIHLLIAIIFLLVAIVLVFIWPEEKNAQACFILTTCRGVLWIITLLFNSFLQRHHNNLRMNGFHDFHRTMVKHNGKAFCVVSGFNTILLVNLSIIFHNYGNLVWNSWFTPVTSIVAVLLLELFILITTHGLYIVQVYNFNKSASSPDALLGSNMPAGSLGLMQPDGNVAELLEKQADLIAYLKDHNQKLNQKLHSMQLTTRASSYNR</sequence>
<dbReference type="Pfam" id="PF14802">
    <property type="entry name" value="TMEM192"/>
    <property type="match status" value="1"/>
</dbReference>
<comment type="subcellular location">
    <subcellularLocation>
        <location evidence="1">Membrane</location>
        <topology evidence="1">Multi-pass membrane protein</topology>
    </subcellularLocation>
</comment>
<evidence type="ECO:0000313" key="9">
    <source>
        <dbReference type="Proteomes" id="UP000095300"/>
    </source>
</evidence>
<dbReference type="PANTHER" id="PTHR31592:SF1">
    <property type="entry name" value="TRANSMEMBRANE PROTEIN 192"/>
    <property type="match status" value="1"/>
</dbReference>
<feature type="transmembrane region" description="Helical" evidence="7">
    <location>
        <begin position="146"/>
        <end position="169"/>
    </location>
</feature>
<feature type="transmembrane region" description="Helical" evidence="7">
    <location>
        <begin position="36"/>
        <end position="55"/>
    </location>
</feature>
<keyword evidence="5 7" id="KW-1133">Transmembrane helix</keyword>
<dbReference type="Proteomes" id="UP000095300">
    <property type="component" value="Unassembled WGS sequence"/>
</dbReference>
<dbReference type="KEGG" id="scac:106082485"/>
<dbReference type="PANTHER" id="PTHR31592">
    <property type="entry name" value="TRANSMEMBRANE PROTEIN 192"/>
    <property type="match status" value="1"/>
</dbReference>
<dbReference type="EnsemblMetazoa" id="SCAU014693-RA">
    <property type="protein sequence ID" value="SCAU014693-PA"/>
    <property type="gene ID" value="SCAU014693"/>
</dbReference>
<evidence type="ECO:0000256" key="3">
    <source>
        <dbReference type="ARBA" id="ARBA00014635"/>
    </source>
</evidence>
<reference evidence="8" key="1">
    <citation type="submission" date="2020-05" db="UniProtKB">
        <authorList>
            <consortium name="EnsemblMetazoa"/>
        </authorList>
    </citation>
    <scope>IDENTIFICATION</scope>
    <source>
        <strain evidence="8">USDA</strain>
    </source>
</reference>
<dbReference type="InterPro" id="IPR029399">
    <property type="entry name" value="TMEM192"/>
</dbReference>
<keyword evidence="9" id="KW-1185">Reference proteome</keyword>
<proteinExistence type="inferred from homology"/>
<dbReference type="GO" id="GO:0005765">
    <property type="term" value="C:lysosomal membrane"/>
    <property type="evidence" value="ECO:0007669"/>
    <property type="project" value="TreeGrafter"/>
</dbReference>
<dbReference type="OrthoDB" id="6277625at2759"/>
<protein>
    <recommendedName>
        <fullName evidence="3">Transmembrane protein 192</fullName>
    </recommendedName>
</protein>
<evidence type="ECO:0000256" key="5">
    <source>
        <dbReference type="ARBA" id="ARBA00022989"/>
    </source>
</evidence>
<evidence type="ECO:0000256" key="1">
    <source>
        <dbReference type="ARBA" id="ARBA00004141"/>
    </source>
</evidence>
<accession>A0A1I8Q7Y2</accession>
<evidence type="ECO:0000256" key="7">
    <source>
        <dbReference type="SAM" id="Phobius"/>
    </source>
</evidence>
<dbReference type="AlphaFoldDB" id="A0A1I8Q7Y2"/>
<name>A0A1I8Q7Y2_STOCA</name>
<evidence type="ECO:0000256" key="2">
    <source>
        <dbReference type="ARBA" id="ARBA00006314"/>
    </source>
</evidence>
<keyword evidence="4 7" id="KW-0812">Transmembrane</keyword>
<keyword evidence="6 7" id="KW-0472">Membrane</keyword>
<evidence type="ECO:0000256" key="4">
    <source>
        <dbReference type="ARBA" id="ARBA00022692"/>
    </source>
</evidence>